<feature type="transmembrane region" description="Helical" evidence="6">
    <location>
        <begin position="42"/>
        <end position="64"/>
    </location>
</feature>
<evidence type="ECO:0000256" key="6">
    <source>
        <dbReference type="SAM" id="Phobius"/>
    </source>
</evidence>
<feature type="transmembrane region" description="Helical" evidence="6">
    <location>
        <begin position="263"/>
        <end position="279"/>
    </location>
</feature>
<proteinExistence type="inferred from homology"/>
<keyword evidence="9" id="KW-1185">Reference proteome</keyword>
<feature type="transmembrane region" description="Helical" evidence="6">
    <location>
        <begin position="105"/>
        <end position="125"/>
    </location>
</feature>
<dbReference type="EMBL" id="VWSF01000007">
    <property type="protein sequence ID" value="KAA5546512.1"/>
    <property type="molecule type" value="Genomic_DNA"/>
</dbReference>
<comment type="caution">
    <text evidence="8">The sequence shown here is derived from an EMBL/GenBank/DDBJ whole genome shotgun (WGS) entry which is preliminary data.</text>
</comment>
<dbReference type="InterPro" id="IPR000620">
    <property type="entry name" value="EamA_dom"/>
</dbReference>
<comment type="similarity">
    <text evidence="2">Belongs to the EamA transporter family.</text>
</comment>
<reference evidence="8 9" key="1">
    <citation type="submission" date="2019-09" db="EMBL/GenBank/DDBJ databases">
        <title>Genome sequence and assembly of Adhaeribacter sp.</title>
        <authorList>
            <person name="Chhetri G."/>
        </authorList>
    </citation>
    <scope>NUCLEOTIDE SEQUENCE [LARGE SCALE GENOMIC DNA]</scope>
    <source>
        <strain evidence="8 9">DK36</strain>
    </source>
</reference>
<dbReference type="GO" id="GO:0016020">
    <property type="term" value="C:membrane"/>
    <property type="evidence" value="ECO:0007669"/>
    <property type="project" value="UniProtKB-SubCell"/>
</dbReference>
<dbReference type="PANTHER" id="PTHR32322">
    <property type="entry name" value="INNER MEMBRANE TRANSPORTER"/>
    <property type="match status" value="1"/>
</dbReference>
<evidence type="ECO:0000259" key="7">
    <source>
        <dbReference type="Pfam" id="PF00892"/>
    </source>
</evidence>
<name>A0A5M6DJS9_9BACT</name>
<evidence type="ECO:0000256" key="4">
    <source>
        <dbReference type="ARBA" id="ARBA00022989"/>
    </source>
</evidence>
<feature type="transmembrane region" description="Helical" evidence="6">
    <location>
        <begin position="194"/>
        <end position="213"/>
    </location>
</feature>
<dbReference type="AlphaFoldDB" id="A0A5M6DJS9"/>
<feature type="transmembrane region" description="Helical" evidence="6">
    <location>
        <begin position="18"/>
        <end position="36"/>
    </location>
</feature>
<dbReference type="SUPFAM" id="SSF103481">
    <property type="entry name" value="Multidrug resistance efflux transporter EmrE"/>
    <property type="match status" value="2"/>
</dbReference>
<evidence type="ECO:0000313" key="9">
    <source>
        <dbReference type="Proteomes" id="UP000323426"/>
    </source>
</evidence>
<feature type="transmembrane region" description="Helical" evidence="6">
    <location>
        <begin position="137"/>
        <end position="157"/>
    </location>
</feature>
<dbReference type="Proteomes" id="UP000323426">
    <property type="component" value="Unassembled WGS sequence"/>
</dbReference>
<feature type="domain" description="EamA" evidence="7">
    <location>
        <begin position="19"/>
        <end position="151"/>
    </location>
</feature>
<feature type="transmembrane region" description="Helical" evidence="6">
    <location>
        <begin position="233"/>
        <end position="251"/>
    </location>
</feature>
<feature type="transmembrane region" description="Helical" evidence="6">
    <location>
        <begin position="285"/>
        <end position="302"/>
    </location>
</feature>
<sequence length="319" mass="33992">MAALQTPSAVPKPPKWQIYLAFAAIYIIWGSTYLGIRFTNETIPPFLMSGLRFVIAGTCLYLYARIVNKAKAPTWPNVKAATIVALLLILIGNGGVAYAELTIPSSIAALLIATSPVWVVLLGWLFFGNARPNSRTVIGLTLGLAGMVVLIGPGQLTGHALDMVGLGIIIISTIGWTVGSLYSSVAKTLAPPLIHTALQMLAGGFFLLITAALRGEVASFHVEQVSLKSWLAFGYLIVFGSLVGFNAYSWLIRVVPPSQASTYAYVNPLVAVILGWLFGGEAITWQMLLAGAFILPGVILILRAKAKTSKPQVVPEEAT</sequence>
<feature type="transmembrane region" description="Helical" evidence="6">
    <location>
        <begin position="76"/>
        <end position="99"/>
    </location>
</feature>
<organism evidence="8 9">
    <name type="scientific">Adhaeribacter rhizoryzae</name>
    <dbReference type="NCBI Taxonomy" id="2607907"/>
    <lineage>
        <taxon>Bacteria</taxon>
        <taxon>Pseudomonadati</taxon>
        <taxon>Bacteroidota</taxon>
        <taxon>Cytophagia</taxon>
        <taxon>Cytophagales</taxon>
        <taxon>Hymenobacteraceae</taxon>
        <taxon>Adhaeribacter</taxon>
    </lineage>
</organism>
<dbReference type="Pfam" id="PF00892">
    <property type="entry name" value="EamA"/>
    <property type="match status" value="2"/>
</dbReference>
<dbReference type="RefSeq" id="WP_150088559.1">
    <property type="nucleotide sequence ID" value="NZ_VWSF01000007.1"/>
</dbReference>
<keyword evidence="3 6" id="KW-0812">Transmembrane</keyword>
<keyword evidence="5 6" id="KW-0472">Membrane</keyword>
<feature type="domain" description="EamA" evidence="7">
    <location>
        <begin position="165"/>
        <end position="302"/>
    </location>
</feature>
<evidence type="ECO:0000256" key="3">
    <source>
        <dbReference type="ARBA" id="ARBA00022692"/>
    </source>
</evidence>
<evidence type="ECO:0000256" key="5">
    <source>
        <dbReference type="ARBA" id="ARBA00023136"/>
    </source>
</evidence>
<dbReference type="PANTHER" id="PTHR32322:SF2">
    <property type="entry name" value="EAMA DOMAIN-CONTAINING PROTEIN"/>
    <property type="match status" value="1"/>
</dbReference>
<comment type="subcellular location">
    <subcellularLocation>
        <location evidence="1">Membrane</location>
        <topology evidence="1">Multi-pass membrane protein</topology>
    </subcellularLocation>
</comment>
<feature type="transmembrane region" description="Helical" evidence="6">
    <location>
        <begin position="163"/>
        <end position="182"/>
    </location>
</feature>
<keyword evidence="4 6" id="KW-1133">Transmembrane helix</keyword>
<dbReference type="InterPro" id="IPR050638">
    <property type="entry name" value="AA-Vitamin_Transporters"/>
</dbReference>
<dbReference type="InterPro" id="IPR037185">
    <property type="entry name" value="EmrE-like"/>
</dbReference>
<evidence type="ECO:0000256" key="2">
    <source>
        <dbReference type="ARBA" id="ARBA00007362"/>
    </source>
</evidence>
<accession>A0A5M6DJS9</accession>
<evidence type="ECO:0000313" key="8">
    <source>
        <dbReference type="EMBL" id="KAA5546512.1"/>
    </source>
</evidence>
<protein>
    <submittedName>
        <fullName evidence="8">EamA family transporter</fullName>
    </submittedName>
</protein>
<gene>
    <name evidence="8" type="ORF">F0145_11530</name>
</gene>
<evidence type="ECO:0000256" key="1">
    <source>
        <dbReference type="ARBA" id="ARBA00004141"/>
    </source>
</evidence>